<protein>
    <submittedName>
        <fullName evidence="1">Uncharacterized protein</fullName>
    </submittedName>
</protein>
<dbReference type="Proteomes" id="UP001462502">
    <property type="component" value="Unassembled WGS sequence"/>
</dbReference>
<comment type="caution">
    <text evidence="1">The sequence shown here is derived from an EMBL/GenBank/DDBJ whole genome shotgun (WGS) entry which is preliminary data.</text>
</comment>
<sequence length="55" mass="5774">MIQDAAEQHFRLLALAGALPEAGGVHAIYAQGLGPARIGDGRQVEVGQVHGALWR</sequence>
<keyword evidence="2" id="KW-1185">Reference proteome</keyword>
<dbReference type="RefSeq" id="WP_168191796.1">
    <property type="nucleotide sequence ID" value="NZ_CP029495.1"/>
</dbReference>
<name>A0ABV0IYD1_9NEIS</name>
<accession>A0ABV0IYD1</accession>
<gene>
    <name evidence="1" type="ORF">ABI908_19535</name>
</gene>
<evidence type="ECO:0000313" key="2">
    <source>
        <dbReference type="Proteomes" id="UP001462502"/>
    </source>
</evidence>
<dbReference type="EMBL" id="JBDXMI010000001">
    <property type="protein sequence ID" value="MEO9386295.1"/>
    <property type="molecule type" value="Genomic_DNA"/>
</dbReference>
<proteinExistence type="predicted"/>
<evidence type="ECO:0000313" key="1">
    <source>
        <dbReference type="EMBL" id="MEO9386295.1"/>
    </source>
</evidence>
<reference evidence="1 2" key="1">
    <citation type="submission" date="2024-05" db="EMBL/GenBank/DDBJ databases">
        <authorList>
            <person name="De Oliveira J.P."/>
            <person name="Noriler S.A."/>
            <person name="De Oliveira A.G."/>
            <person name="Sipoli D.S."/>
        </authorList>
    </citation>
    <scope>NUCLEOTIDE SEQUENCE [LARGE SCALE GENOMIC DNA]</scope>
    <source>
        <strain evidence="1 2">LABIM192</strain>
    </source>
</reference>
<organism evidence="1 2">
    <name type="scientific">Chromobacterium phragmitis</name>
    <dbReference type="NCBI Taxonomy" id="2202141"/>
    <lineage>
        <taxon>Bacteria</taxon>
        <taxon>Pseudomonadati</taxon>
        <taxon>Pseudomonadota</taxon>
        <taxon>Betaproteobacteria</taxon>
        <taxon>Neisseriales</taxon>
        <taxon>Chromobacteriaceae</taxon>
        <taxon>Chromobacterium</taxon>
    </lineage>
</organism>